<comment type="caution">
    <text evidence="5">The sequence shown here is derived from an EMBL/GenBank/DDBJ whole genome shotgun (WGS) entry which is preliminary data.</text>
</comment>
<dbReference type="InterPro" id="IPR046347">
    <property type="entry name" value="bZIP_sf"/>
</dbReference>
<comment type="subcellular location">
    <subcellularLocation>
        <location evidence="1">Nucleus</location>
    </subcellularLocation>
</comment>
<dbReference type="SMART" id="SM00338">
    <property type="entry name" value="BRLZ"/>
    <property type="match status" value="1"/>
</dbReference>
<feature type="compositionally biased region" description="Polar residues" evidence="3">
    <location>
        <begin position="1"/>
        <end position="11"/>
    </location>
</feature>
<dbReference type="EMBL" id="JBANRG010000006">
    <property type="protein sequence ID" value="KAK7465659.1"/>
    <property type="molecule type" value="Genomic_DNA"/>
</dbReference>
<evidence type="ECO:0000313" key="5">
    <source>
        <dbReference type="EMBL" id="KAK7463692.1"/>
    </source>
</evidence>
<feature type="region of interest" description="Disordered" evidence="3">
    <location>
        <begin position="1"/>
        <end position="49"/>
    </location>
</feature>
<evidence type="ECO:0000256" key="2">
    <source>
        <dbReference type="ARBA" id="ARBA00023242"/>
    </source>
</evidence>
<dbReference type="SUPFAM" id="SSF57959">
    <property type="entry name" value="Leucine zipper domain"/>
    <property type="match status" value="1"/>
</dbReference>
<feature type="compositionally biased region" description="Low complexity" evidence="3">
    <location>
        <begin position="159"/>
        <end position="179"/>
    </location>
</feature>
<dbReference type="Proteomes" id="UP001498398">
    <property type="component" value="Unassembled WGS sequence"/>
</dbReference>
<keyword evidence="7" id="KW-1185">Reference proteome</keyword>
<dbReference type="CDD" id="cd14688">
    <property type="entry name" value="bZIP_YAP"/>
    <property type="match status" value="1"/>
</dbReference>
<evidence type="ECO:0000313" key="6">
    <source>
        <dbReference type="EMBL" id="KAK7465659.1"/>
    </source>
</evidence>
<evidence type="ECO:0000313" key="7">
    <source>
        <dbReference type="Proteomes" id="UP001498398"/>
    </source>
</evidence>
<sequence length="508" mass="55235">MAAPASSSLWATASKEWVIQPKPKPGRKPKKDPAAVIPVEDPDGKGRRVQNRAAQRAFRERKQSQLAELQARVQSYEQGEIERNVALQNIAKRLKEENEVLRRENNLLRERIAAMEKEQVSRENGKKRWRDDSPSSVSSSSLCRKRLRAESDPRDNFLSHTSTTFSSASPPSMVSSPDSNASSEAPFSPIPMEAHLSSAQIPSIIDLSNATKPDSFDTHSVFRGFSCGFCTEGTPCVCREAFQASADPMVPSLKVEAYEHPNPPALIRIGSPSPPSVLDNLPAYQPPVPLRRKAAPTTENTNSVFSTATVPQSKPTCSGDPSNCLACADDSFGKAFCAALGRSIAAQSSACPCPPDFSTNPTVISLDSTPDSSQHDNETIPTDDAWRQLKSHPNVAFSDLALLADVVARRSKCTGPRVVISPAPGTVTPERMSSPNVPHMAASESEAVLLTDPHAHYREKERARSTESPPRLVPQEILVKCGQDRVREVQAAGVRDALRLLDSKFSMS</sequence>
<feature type="domain" description="BZIP" evidence="4">
    <location>
        <begin position="47"/>
        <end position="61"/>
    </location>
</feature>
<name>A0ABR1JQW3_9AGAR</name>
<feature type="compositionally biased region" description="Basic and acidic residues" evidence="3">
    <location>
        <begin position="117"/>
        <end position="133"/>
    </location>
</feature>
<dbReference type="InterPro" id="IPR018287">
    <property type="entry name" value="Hap4_TF_heteromerisation"/>
</dbReference>
<evidence type="ECO:0000256" key="1">
    <source>
        <dbReference type="ARBA" id="ARBA00004123"/>
    </source>
</evidence>
<feature type="compositionally biased region" description="Basic and acidic residues" evidence="3">
    <location>
        <begin position="148"/>
        <end position="157"/>
    </location>
</feature>
<accession>A0ABR1JQW3</accession>
<dbReference type="InterPro" id="IPR004827">
    <property type="entry name" value="bZIP"/>
</dbReference>
<reference evidence="5 7" key="1">
    <citation type="submission" date="2024-01" db="EMBL/GenBank/DDBJ databases">
        <title>A draft genome for the cacao thread blight pathogen Marasmiellus scandens.</title>
        <authorList>
            <person name="Baruah I.K."/>
            <person name="Leung J."/>
            <person name="Bukari Y."/>
            <person name="Amoako-Attah I."/>
            <person name="Meinhardt L.W."/>
            <person name="Bailey B.A."/>
            <person name="Cohen S.P."/>
        </authorList>
    </citation>
    <scope>NUCLEOTIDE SEQUENCE [LARGE SCALE GENOMIC DNA]</scope>
    <source>
        <strain evidence="5 7">GH-19</strain>
    </source>
</reference>
<dbReference type="EMBL" id="JBANRG010000009">
    <property type="protein sequence ID" value="KAK7463692.1"/>
    <property type="molecule type" value="Genomic_DNA"/>
</dbReference>
<keyword evidence="2" id="KW-0539">Nucleus</keyword>
<protein>
    <recommendedName>
        <fullName evidence="4">BZIP domain-containing protein</fullName>
    </recommendedName>
</protein>
<dbReference type="PROSITE" id="PS00036">
    <property type="entry name" value="BZIP_BASIC"/>
    <property type="match status" value="1"/>
</dbReference>
<dbReference type="PANTHER" id="PTHR40621">
    <property type="entry name" value="TRANSCRIPTION FACTOR KAPC-RELATED"/>
    <property type="match status" value="1"/>
</dbReference>
<gene>
    <name evidence="6" type="ORF">VKT23_005631</name>
    <name evidence="5" type="ORF">VKT23_007034</name>
</gene>
<evidence type="ECO:0000256" key="3">
    <source>
        <dbReference type="SAM" id="MobiDB-lite"/>
    </source>
</evidence>
<proteinExistence type="predicted"/>
<dbReference type="Pfam" id="PF10297">
    <property type="entry name" value="Hap4_Hap_bind"/>
    <property type="match status" value="1"/>
</dbReference>
<dbReference type="PANTHER" id="PTHR40621:SF7">
    <property type="entry name" value="BZIP DOMAIN-CONTAINING PROTEIN"/>
    <property type="match status" value="1"/>
</dbReference>
<evidence type="ECO:0000259" key="4">
    <source>
        <dbReference type="PROSITE" id="PS00036"/>
    </source>
</evidence>
<dbReference type="InterPro" id="IPR050936">
    <property type="entry name" value="AP-1-like"/>
</dbReference>
<organism evidence="5 7">
    <name type="scientific">Marasmiellus scandens</name>
    <dbReference type="NCBI Taxonomy" id="2682957"/>
    <lineage>
        <taxon>Eukaryota</taxon>
        <taxon>Fungi</taxon>
        <taxon>Dikarya</taxon>
        <taxon>Basidiomycota</taxon>
        <taxon>Agaricomycotina</taxon>
        <taxon>Agaricomycetes</taxon>
        <taxon>Agaricomycetidae</taxon>
        <taxon>Agaricales</taxon>
        <taxon>Marasmiineae</taxon>
        <taxon>Omphalotaceae</taxon>
        <taxon>Marasmiellus</taxon>
    </lineage>
</organism>
<feature type="region of interest" description="Disordered" evidence="3">
    <location>
        <begin position="117"/>
        <end position="189"/>
    </location>
</feature>
<dbReference type="Gene3D" id="1.20.5.170">
    <property type="match status" value="1"/>
</dbReference>